<name>A0ABT5TV87_9MICO</name>
<accession>A0ABT5TV87</accession>
<dbReference type="Pfam" id="PF08021">
    <property type="entry name" value="FAD_binding_9"/>
    <property type="match status" value="1"/>
</dbReference>
<comment type="caution">
    <text evidence="2">The sequence shown here is derived from an EMBL/GenBank/DDBJ whole genome shotgun (WGS) entry which is preliminary data.</text>
</comment>
<dbReference type="Gene3D" id="2.40.30.10">
    <property type="entry name" value="Translation factors"/>
    <property type="match status" value="1"/>
</dbReference>
<dbReference type="Gene3D" id="3.40.50.80">
    <property type="entry name" value="Nucleotide-binding domain of ferredoxin-NADP reductase (FNR) module"/>
    <property type="match status" value="1"/>
</dbReference>
<dbReference type="InterPro" id="IPR039261">
    <property type="entry name" value="FNR_nucleotide-bd"/>
</dbReference>
<dbReference type="InterPro" id="IPR017938">
    <property type="entry name" value="Riboflavin_synthase-like_b-brl"/>
</dbReference>
<dbReference type="CDD" id="cd06193">
    <property type="entry name" value="siderophore_interacting"/>
    <property type="match status" value="1"/>
</dbReference>
<dbReference type="InterPro" id="IPR039374">
    <property type="entry name" value="SIP_fam"/>
</dbReference>
<dbReference type="Proteomes" id="UP001165561">
    <property type="component" value="Unassembled WGS sequence"/>
</dbReference>
<evidence type="ECO:0000259" key="1">
    <source>
        <dbReference type="PROSITE" id="PS51384"/>
    </source>
</evidence>
<dbReference type="InterPro" id="IPR017927">
    <property type="entry name" value="FAD-bd_FR_type"/>
</dbReference>
<feature type="domain" description="FAD-binding FR-type" evidence="1">
    <location>
        <begin position="1"/>
        <end position="101"/>
    </location>
</feature>
<gene>
    <name evidence="2" type="ORF">PU560_05745</name>
</gene>
<dbReference type="SUPFAM" id="SSF63380">
    <property type="entry name" value="Riboflavin synthase domain-like"/>
    <property type="match status" value="1"/>
</dbReference>
<dbReference type="PROSITE" id="PS51384">
    <property type="entry name" value="FAD_FR"/>
    <property type="match status" value="1"/>
</dbReference>
<keyword evidence="3" id="KW-1185">Reference proteome</keyword>
<dbReference type="InterPro" id="IPR007037">
    <property type="entry name" value="SIP_rossman_dom"/>
</dbReference>
<dbReference type="EMBL" id="JARACI010000733">
    <property type="protein sequence ID" value="MDD9205973.1"/>
    <property type="molecule type" value="Genomic_DNA"/>
</dbReference>
<dbReference type="InterPro" id="IPR013113">
    <property type="entry name" value="SIP_FAD-bd"/>
</dbReference>
<feature type="non-terminal residue" evidence="2">
    <location>
        <position position="1"/>
    </location>
</feature>
<evidence type="ECO:0000313" key="2">
    <source>
        <dbReference type="EMBL" id="MDD9205973.1"/>
    </source>
</evidence>
<organism evidence="2 3">
    <name type="scientific">Georgenia halotolerans</name>
    <dbReference type="NCBI Taxonomy" id="3028317"/>
    <lineage>
        <taxon>Bacteria</taxon>
        <taxon>Bacillati</taxon>
        <taxon>Actinomycetota</taxon>
        <taxon>Actinomycetes</taxon>
        <taxon>Micrococcales</taxon>
        <taxon>Bogoriellaceae</taxon>
        <taxon>Georgenia</taxon>
    </lineage>
</organism>
<dbReference type="PANTHER" id="PTHR30157">
    <property type="entry name" value="FERRIC REDUCTASE, NADPH-DEPENDENT"/>
    <property type="match status" value="1"/>
</dbReference>
<sequence>TLSGPDLEGFTAPGPADHVKLFVPDPETGELRAPRVGPAGIERPAVPPIVRDYTPRATRPGEVDVDVLLHEHSGPVSGWAAAAAPGASAVIGGPRGSKLFPDGAEHLLLGGDETALPALARWLEAAPDGIPVDVLVEVEDAAEEAYLDGIARPEHRVRWLHRQGSGSTPLLLDALRSLPARPGVGYAWFAGEATSLVPVRRWLRHESPFDRRNVAVDGYWKRGVVALDHHAPLDPDDTEGD</sequence>
<protein>
    <submittedName>
        <fullName evidence="2">Siderophore-interacting protein</fullName>
    </submittedName>
</protein>
<evidence type="ECO:0000313" key="3">
    <source>
        <dbReference type="Proteomes" id="UP001165561"/>
    </source>
</evidence>
<reference evidence="2" key="1">
    <citation type="submission" date="2023-02" db="EMBL/GenBank/DDBJ databases">
        <title>Georgenia sp.10Sc9-8, isolated from a soil sample collected from the Taklamakan desert.</title>
        <authorList>
            <person name="Liu S."/>
        </authorList>
    </citation>
    <scope>NUCLEOTIDE SEQUENCE</scope>
    <source>
        <strain evidence="2">10Sc9-8</strain>
    </source>
</reference>
<proteinExistence type="predicted"/>
<dbReference type="Pfam" id="PF04954">
    <property type="entry name" value="SIP"/>
    <property type="match status" value="1"/>
</dbReference>
<dbReference type="PANTHER" id="PTHR30157:SF0">
    <property type="entry name" value="NADPH-DEPENDENT FERRIC-CHELATE REDUCTASE"/>
    <property type="match status" value="1"/>
</dbReference>